<evidence type="ECO:0000313" key="4">
    <source>
        <dbReference type="Proteomes" id="UP001500635"/>
    </source>
</evidence>
<accession>A0ABP8JF43</accession>
<dbReference type="RefSeq" id="WP_344993694.1">
    <property type="nucleotide sequence ID" value="NZ_BAABFR010000020.1"/>
</dbReference>
<sequence length="154" mass="15064">MTHTVTRRATRRAAAVAGAAGLAILALGACGVSYAAPADQSGAPSADPSAASTSAPAGPSVAPDAAVYKDCVGVLDTMPTMVTWSCGTPTSTVDDITWSTWGATTATGAGTLGTPTGPGTPVTVELSSPGGDDHHFTALTITTKGGKAQTHNLP</sequence>
<dbReference type="PROSITE" id="PS51318">
    <property type="entry name" value="TAT"/>
    <property type="match status" value="1"/>
</dbReference>
<evidence type="ECO:0008006" key="5">
    <source>
        <dbReference type="Google" id="ProtNLM"/>
    </source>
</evidence>
<organism evidence="3 4">
    <name type="scientific">Tsukamurella soli</name>
    <dbReference type="NCBI Taxonomy" id="644556"/>
    <lineage>
        <taxon>Bacteria</taxon>
        <taxon>Bacillati</taxon>
        <taxon>Actinomycetota</taxon>
        <taxon>Actinomycetes</taxon>
        <taxon>Mycobacteriales</taxon>
        <taxon>Tsukamurellaceae</taxon>
        <taxon>Tsukamurella</taxon>
    </lineage>
</organism>
<keyword evidence="2" id="KW-0732">Signal</keyword>
<evidence type="ECO:0000256" key="1">
    <source>
        <dbReference type="SAM" id="MobiDB-lite"/>
    </source>
</evidence>
<keyword evidence="4" id="KW-1185">Reference proteome</keyword>
<dbReference type="PROSITE" id="PS51257">
    <property type="entry name" value="PROKAR_LIPOPROTEIN"/>
    <property type="match status" value="1"/>
</dbReference>
<dbReference type="EMBL" id="BAABFR010000020">
    <property type="protein sequence ID" value="GAA4389743.1"/>
    <property type="molecule type" value="Genomic_DNA"/>
</dbReference>
<protein>
    <recommendedName>
        <fullName evidence="5">Ig-like domain-containing protein</fullName>
    </recommendedName>
</protein>
<reference evidence="4" key="1">
    <citation type="journal article" date="2019" name="Int. J. Syst. Evol. Microbiol.">
        <title>The Global Catalogue of Microorganisms (GCM) 10K type strain sequencing project: providing services to taxonomists for standard genome sequencing and annotation.</title>
        <authorList>
            <consortium name="The Broad Institute Genomics Platform"/>
            <consortium name="The Broad Institute Genome Sequencing Center for Infectious Disease"/>
            <person name="Wu L."/>
            <person name="Ma J."/>
        </authorList>
    </citation>
    <scope>NUCLEOTIDE SEQUENCE [LARGE SCALE GENOMIC DNA]</scope>
    <source>
        <strain evidence="4">JCM 17688</strain>
    </source>
</reference>
<proteinExistence type="predicted"/>
<feature type="region of interest" description="Disordered" evidence="1">
    <location>
        <begin position="38"/>
        <end position="62"/>
    </location>
</feature>
<feature type="chain" id="PRO_5045084256" description="Ig-like domain-containing protein" evidence="2">
    <location>
        <begin position="36"/>
        <end position="154"/>
    </location>
</feature>
<dbReference type="InterPro" id="IPR006311">
    <property type="entry name" value="TAT_signal"/>
</dbReference>
<evidence type="ECO:0000313" key="3">
    <source>
        <dbReference type="EMBL" id="GAA4389743.1"/>
    </source>
</evidence>
<gene>
    <name evidence="3" type="ORF">GCM10023147_16900</name>
</gene>
<evidence type="ECO:0000256" key="2">
    <source>
        <dbReference type="SAM" id="SignalP"/>
    </source>
</evidence>
<feature type="signal peptide" evidence="2">
    <location>
        <begin position="1"/>
        <end position="35"/>
    </location>
</feature>
<dbReference type="Proteomes" id="UP001500635">
    <property type="component" value="Unassembled WGS sequence"/>
</dbReference>
<name>A0ABP8JF43_9ACTN</name>
<comment type="caution">
    <text evidence="3">The sequence shown here is derived from an EMBL/GenBank/DDBJ whole genome shotgun (WGS) entry which is preliminary data.</text>
</comment>